<reference evidence="4 5" key="1">
    <citation type="submission" date="2019-02" db="EMBL/GenBank/DDBJ databases">
        <title>Deep-cultivation of Planctomycetes and their phenomic and genomic characterization uncovers novel biology.</title>
        <authorList>
            <person name="Wiegand S."/>
            <person name="Jogler M."/>
            <person name="Boedeker C."/>
            <person name="Pinto D."/>
            <person name="Vollmers J."/>
            <person name="Rivas-Marin E."/>
            <person name="Kohn T."/>
            <person name="Peeters S.H."/>
            <person name="Heuer A."/>
            <person name="Rast P."/>
            <person name="Oberbeckmann S."/>
            <person name="Bunk B."/>
            <person name="Jeske O."/>
            <person name="Meyerdierks A."/>
            <person name="Storesund J.E."/>
            <person name="Kallscheuer N."/>
            <person name="Luecker S."/>
            <person name="Lage O.M."/>
            <person name="Pohl T."/>
            <person name="Merkel B.J."/>
            <person name="Hornburger P."/>
            <person name="Mueller R.-W."/>
            <person name="Bruemmer F."/>
            <person name="Labrenz M."/>
            <person name="Spormann A.M."/>
            <person name="Op den Camp H."/>
            <person name="Overmann J."/>
            <person name="Amann R."/>
            <person name="Jetten M.S.M."/>
            <person name="Mascher T."/>
            <person name="Medema M.H."/>
            <person name="Devos D.P."/>
            <person name="Kaster A.-K."/>
            <person name="Ovreas L."/>
            <person name="Rohde M."/>
            <person name="Galperin M.Y."/>
            <person name="Jogler C."/>
        </authorList>
    </citation>
    <scope>NUCLEOTIDE SEQUENCE [LARGE SCALE GENOMIC DNA]</scope>
    <source>
        <strain evidence="4 5">SV_7m_r</strain>
    </source>
</reference>
<evidence type="ECO:0000313" key="5">
    <source>
        <dbReference type="Proteomes" id="UP000315003"/>
    </source>
</evidence>
<keyword evidence="1 4" id="KW-0808">Transferase</keyword>
<dbReference type="RefSeq" id="WP_145275502.1">
    <property type="nucleotide sequence ID" value="NZ_CP036272.1"/>
</dbReference>
<dbReference type="Gene3D" id="3.40.630.30">
    <property type="match status" value="1"/>
</dbReference>
<gene>
    <name evidence="4" type="ORF">SV7mr_39610</name>
</gene>
<name>A0A517SZ62_9BACT</name>
<dbReference type="OrthoDB" id="5319888at2"/>
<dbReference type="PANTHER" id="PTHR43420">
    <property type="entry name" value="ACETYLTRANSFERASE"/>
    <property type="match status" value="1"/>
</dbReference>
<dbReference type="CDD" id="cd04301">
    <property type="entry name" value="NAT_SF"/>
    <property type="match status" value="1"/>
</dbReference>
<evidence type="ECO:0000259" key="3">
    <source>
        <dbReference type="PROSITE" id="PS51186"/>
    </source>
</evidence>
<evidence type="ECO:0000256" key="2">
    <source>
        <dbReference type="ARBA" id="ARBA00023315"/>
    </source>
</evidence>
<dbReference type="InterPro" id="IPR016181">
    <property type="entry name" value="Acyl_CoA_acyltransferase"/>
</dbReference>
<dbReference type="SUPFAM" id="SSF55729">
    <property type="entry name" value="Acyl-CoA N-acyltransferases (Nat)"/>
    <property type="match status" value="1"/>
</dbReference>
<keyword evidence="2" id="KW-0012">Acyltransferase</keyword>
<dbReference type="GO" id="GO:0016747">
    <property type="term" value="F:acyltransferase activity, transferring groups other than amino-acyl groups"/>
    <property type="evidence" value="ECO:0007669"/>
    <property type="project" value="InterPro"/>
</dbReference>
<feature type="domain" description="N-acetyltransferase" evidence="3">
    <location>
        <begin position="26"/>
        <end position="224"/>
    </location>
</feature>
<protein>
    <submittedName>
        <fullName evidence="4">Acetyltransferase (GNAT) family protein</fullName>
    </submittedName>
</protein>
<keyword evidence="5" id="KW-1185">Reference proteome</keyword>
<sequence>MSASLSPFFDRQRRSATASSKAKANITIRPAEANFADGLDYARFFNQASVGFIRFMLGRRFAEIIAEAFAMPSHDYSFENVLVAHRDGVVVGTAAGYTAEQHAQCSDEVLAKSGGYPKARMLVMKLAFASLWRLLNTIETGDFYLQSIAVTCECQGEGIGSMLVDAMGDRAKQTNSTRMVLDVAEKNFGARQLYERHGMRIESKWPRRLPIPRFGILRMAKQLG</sequence>
<dbReference type="EMBL" id="CP036272">
    <property type="protein sequence ID" value="QDT61426.1"/>
    <property type="molecule type" value="Genomic_DNA"/>
</dbReference>
<evidence type="ECO:0000313" key="4">
    <source>
        <dbReference type="EMBL" id="QDT61426.1"/>
    </source>
</evidence>
<dbReference type="PROSITE" id="PS51186">
    <property type="entry name" value="GNAT"/>
    <property type="match status" value="1"/>
</dbReference>
<dbReference type="Pfam" id="PF00583">
    <property type="entry name" value="Acetyltransf_1"/>
    <property type="match status" value="1"/>
</dbReference>
<organism evidence="4 5">
    <name type="scientific">Stieleria bergensis</name>
    <dbReference type="NCBI Taxonomy" id="2528025"/>
    <lineage>
        <taxon>Bacteria</taxon>
        <taxon>Pseudomonadati</taxon>
        <taxon>Planctomycetota</taxon>
        <taxon>Planctomycetia</taxon>
        <taxon>Pirellulales</taxon>
        <taxon>Pirellulaceae</taxon>
        <taxon>Stieleria</taxon>
    </lineage>
</organism>
<evidence type="ECO:0000256" key="1">
    <source>
        <dbReference type="ARBA" id="ARBA00022679"/>
    </source>
</evidence>
<proteinExistence type="predicted"/>
<dbReference type="InterPro" id="IPR000182">
    <property type="entry name" value="GNAT_dom"/>
</dbReference>
<dbReference type="InterPro" id="IPR050680">
    <property type="entry name" value="YpeA/RimI_acetyltransf"/>
</dbReference>
<dbReference type="Proteomes" id="UP000315003">
    <property type="component" value="Chromosome"/>
</dbReference>
<dbReference type="AlphaFoldDB" id="A0A517SZ62"/>
<accession>A0A517SZ62</accession>